<sequence>MKFARKLLLGSAATAAMLVSNPALAQSNDAEMEVLRAEVAALKAQLAELSAKVEKVAATPAPAPAPVAAAATEKKPAAEISWKGAPEIKGEGGWSFKPRGRLQIDAASINPSDTIATNSLGTTARVRRAQFGIDGTIPGGFGYRVEADIGSGSAELTDMYLTYKANKELTITLGQHKPFWGLEELTSDLFTSFNERAAYHGAFGFERRVGLSATYAGKNVLLQGGIFADNAADLNGDGSNNSRSFDGRIVFMPKLGNTQLHLGASGHSRRFNDFSSTARYRARPFTRTTDTRFVDTRGFLANGEDSFGVEALASNGRFHASAESHWLTAKRIGAFADPTFNGGYAEVGYFLTKDSLAYKGGVVDRTKPSNPLGKGGIGAVQVNARYDWVDLSDDVIVGGKQQTYGLSLVWTPTEYVRFMANYGHLELTDAAVLAGGDGDYSADVFGMRAQIDF</sequence>
<dbReference type="AlphaFoldDB" id="A0A371BJ65"/>
<keyword evidence="2" id="KW-0732">Signal</keyword>
<feature type="chain" id="PRO_5016563290" evidence="2">
    <location>
        <begin position="26"/>
        <end position="453"/>
    </location>
</feature>
<evidence type="ECO:0000313" key="3">
    <source>
        <dbReference type="EMBL" id="RDV07608.1"/>
    </source>
</evidence>
<gene>
    <name evidence="3" type="ORF">DXH95_09820</name>
</gene>
<evidence type="ECO:0000256" key="1">
    <source>
        <dbReference type="SAM" id="Coils"/>
    </source>
</evidence>
<evidence type="ECO:0000256" key="2">
    <source>
        <dbReference type="SAM" id="SignalP"/>
    </source>
</evidence>
<dbReference type="Pfam" id="PF07396">
    <property type="entry name" value="Porin_O_P"/>
    <property type="match status" value="1"/>
</dbReference>
<feature type="signal peptide" evidence="2">
    <location>
        <begin position="1"/>
        <end position="25"/>
    </location>
</feature>
<dbReference type="OrthoDB" id="9807854at2"/>
<dbReference type="Proteomes" id="UP000263833">
    <property type="component" value="Unassembled WGS sequence"/>
</dbReference>
<dbReference type="RefSeq" id="WP_115549152.1">
    <property type="nucleotide sequence ID" value="NZ_QRGP01000001.1"/>
</dbReference>
<keyword evidence="4" id="KW-1185">Reference proteome</keyword>
<organism evidence="3 4">
    <name type="scientific">Sphingorhabdus pulchriflava</name>
    <dbReference type="NCBI Taxonomy" id="2292257"/>
    <lineage>
        <taxon>Bacteria</taxon>
        <taxon>Pseudomonadati</taxon>
        <taxon>Pseudomonadota</taxon>
        <taxon>Alphaproteobacteria</taxon>
        <taxon>Sphingomonadales</taxon>
        <taxon>Sphingomonadaceae</taxon>
        <taxon>Sphingorhabdus</taxon>
    </lineage>
</organism>
<keyword evidence="1" id="KW-0175">Coiled coil</keyword>
<comment type="caution">
    <text evidence="3">The sequence shown here is derived from an EMBL/GenBank/DDBJ whole genome shotgun (WGS) entry which is preliminary data.</text>
</comment>
<accession>A0A371BJ65</accession>
<evidence type="ECO:0000313" key="4">
    <source>
        <dbReference type="Proteomes" id="UP000263833"/>
    </source>
</evidence>
<dbReference type="EMBL" id="QRGP01000001">
    <property type="protein sequence ID" value="RDV07608.1"/>
    <property type="molecule type" value="Genomic_DNA"/>
</dbReference>
<dbReference type="Gene3D" id="2.40.160.10">
    <property type="entry name" value="Porin"/>
    <property type="match status" value="1"/>
</dbReference>
<protein>
    <submittedName>
        <fullName evidence="3">Porin</fullName>
    </submittedName>
</protein>
<dbReference type="InterPro" id="IPR023614">
    <property type="entry name" value="Porin_dom_sf"/>
</dbReference>
<reference evidence="4" key="1">
    <citation type="submission" date="2018-08" db="EMBL/GenBank/DDBJ databases">
        <authorList>
            <person name="Kim S.-J."/>
            <person name="Jung G.-Y."/>
        </authorList>
    </citation>
    <scope>NUCLEOTIDE SEQUENCE [LARGE SCALE GENOMIC DNA]</scope>
    <source>
        <strain evidence="4">GY_G</strain>
    </source>
</reference>
<proteinExistence type="predicted"/>
<name>A0A371BJ65_9SPHN</name>
<feature type="coiled-coil region" evidence="1">
    <location>
        <begin position="25"/>
        <end position="59"/>
    </location>
</feature>
<dbReference type="SUPFAM" id="SSF56935">
    <property type="entry name" value="Porins"/>
    <property type="match status" value="1"/>
</dbReference>
<dbReference type="InterPro" id="IPR010870">
    <property type="entry name" value="Porin_O/P"/>
</dbReference>